<accession>T0IA77</accession>
<feature type="region of interest" description="Disordered" evidence="1">
    <location>
        <begin position="1"/>
        <end position="29"/>
    </location>
</feature>
<proteinExistence type="predicted"/>
<name>T0IA77_9SPHN</name>
<reference evidence="2 3" key="1">
    <citation type="journal article" date="2013" name="Genome Announc.">
        <title>Draft Genome Sequence of Sphingobium quisquiliarum Strain P25T, a Novel Hexachlorocyclohexane (HCH)-Degrading Bacterium Isolated from an HCH Dumpsite.</title>
        <authorList>
            <person name="Kumar Singh A."/>
            <person name="Sangwan N."/>
            <person name="Sharma A."/>
            <person name="Gupta V."/>
            <person name="Khurana J.P."/>
            <person name="Lal R."/>
        </authorList>
    </citation>
    <scope>NUCLEOTIDE SEQUENCE [LARGE SCALE GENOMIC DNA]</scope>
    <source>
        <strain evidence="2 3">P25</strain>
    </source>
</reference>
<evidence type="ECO:0000313" key="2">
    <source>
        <dbReference type="EMBL" id="EQB06509.1"/>
    </source>
</evidence>
<feature type="compositionally biased region" description="Basic and acidic residues" evidence="1">
    <location>
        <begin position="10"/>
        <end position="21"/>
    </location>
</feature>
<dbReference type="Proteomes" id="UP000015525">
    <property type="component" value="Unassembled WGS sequence"/>
</dbReference>
<evidence type="ECO:0000256" key="1">
    <source>
        <dbReference type="SAM" id="MobiDB-lite"/>
    </source>
</evidence>
<evidence type="ECO:0000313" key="3">
    <source>
        <dbReference type="Proteomes" id="UP000015525"/>
    </source>
</evidence>
<keyword evidence="3" id="KW-1185">Reference proteome</keyword>
<organism evidence="2 3">
    <name type="scientific">Sphingobium quisquiliarum P25</name>
    <dbReference type="NCBI Taxonomy" id="1329909"/>
    <lineage>
        <taxon>Bacteria</taxon>
        <taxon>Pseudomonadati</taxon>
        <taxon>Pseudomonadota</taxon>
        <taxon>Alphaproteobacteria</taxon>
        <taxon>Sphingomonadales</taxon>
        <taxon>Sphingomonadaceae</taxon>
        <taxon>Sphingobium</taxon>
    </lineage>
</organism>
<dbReference type="AlphaFoldDB" id="T0IA77"/>
<dbReference type="EMBL" id="ATHO01000097">
    <property type="protein sequence ID" value="EQB06509.1"/>
    <property type="molecule type" value="Genomic_DNA"/>
</dbReference>
<comment type="caution">
    <text evidence="2">The sequence shown here is derived from an EMBL/GenBank/DDBJ whole genome shotgun (WGS) entry which is preliminary data.</text>
</comment>
<sequence>MLVEGTPPLVDDRHGTGDRRWPFYAGKRG</sequence>
<gene>
    <name evidence="2" type="ORF">L288_10900</name>
</gene>
<protein>
    <submittedName>
        <fullName evidence="2">Uncharacterized protein</fullName>
    </submittedName>
</protein>